<comment type="caution">
    <text evidence="1">The sequence shown here is derived from an EMBL/GenBank/DDBJ whole genome shotgun (WGS) entry which is preliminary data.</text>
</comment>
<accession>A0A8H7TK39</accession>
<dbReference type="AlphaFoldDB" id="A0A8H7TK39"/>
<sequence length="285" mass="32363">MTTSTHLSQLEALTKKAESLVLSLQSAKIHPSKDQYKTFNTLSLRLCGAAAAVPTEIEALKERRTDSSREEGRKLISQAQSDRTTLFVTTELKNRAVFVRNIKLFFEGPLDSGIDSGTIKGRKRLTRERCERICSLSRDGLLSWAVAFAPSIWMANTMSNNTFDYLEEHIEPEHPLEWPSEIYDILRTVGAVYDGEENAMIATQQKKRKRIEDETTGEVQTSHPSLTGDVYELTVEDARMVVMSDQILGKIWLTDTYEANYTSFMTIPIADKMTSRFVIKRPRLM</sequence>
<dbReference type="Proteomes" id="UP000664132">
    <property type="component" value="Unassembled WGS sequence"/>
</dbReference>
<protein>
    <submittedName>
        <fullName evidence="1">Uncharacterized protein</fullName>
    </submittedName>
</protein>
<gene>
    <name evidence="1" type="ORF">IFR04_006240</name>
</gene>
<dbReference type="OrthoDB" id="5422777at2759"/>
<proteinExistence type="predicted"/>
<evidence type="ECO:0000313" key="1">
    <source>
        <dbReference type="EMBL" id="KAG4420650.1"/>
    </source>
</evidence>
<dbReference type="EMBL" id="JAFJYH010000080">
    <property type="protein sequence ID" value="KAG4420650.1"/>
    <property type="molecule type" value="Genomic_DNA"/>
</dbReference>
<evidence type="ECO:0000313" key="2">
    <source>
        <dbReference type="Proteomes" id="UP000664132"/>
    </source>
</evidence>
<organism evidence="1 2">
    <name type="scientific">Cadophora malorum</name>
    <dbReference type="NCBI Taxonomy" id="108018"/>
    <lineage>
        <taxon>Eukaryota</taxon>
        <taxon>Fungi</taxon>
        <taxon>Dikarya</taxon>
        <taxon>Ascomycota</taxon>
        <taxon>Pezizomycotina</taxon>
        <taxon>Leotiomycetes</taxon>
        <taxon>Helotiales</taxon>
        <taxon>Ploettnerulaceae</taxon>
        <taxon>Cadophora</taxon>
    </lineage>
</organism>
<reference evidence="1" key="1">
    <citation type="submission" date="2021-02" db="EMBL/GenBank/DDBJ databases">
        <title>Genome sequence Cadophora malorum strain M34.</title>
        <authorList>
            <person name="Stefanovic E."/>
            <person name="Vu D."/>
            <person name="Scully C."/>
            <person name="Dijksterhuis J."/>
            <person name="Roader J."/>
            <person name="Houbraken J."/>
        </authorList>
    </citation>
    <scope>NUCLEOTIDE SEQUENCE</scope>
    <source>
        <strain evidence="1">M34</strain>
    </source>
</reference>
<name>A0A8H7TK39_9HELO</name>
<keyword evidence="2" id="KW-1185">Reference proteome</keyword>